<dbReference type="OMA" id="PQFIDER"/>
<dbReference type="Proteomes" id="UP000219338">
    <property type="component" value="Unassembled WGS sequence"/>
</dbReference>
<keyword evidence="3" id="KW-1185">Reference proteome</keyword>
<organism evidence="2 3">
    <name type="scientific">Armillaria ostoyae</name>
    <name type="common">Armillaria root rot fungus</name>
    <dbReference type="NCBI Taxonomy" id="47428"/>
    <lineage>
        <taxon>Eukaryota</taxon>
        <taxon>Fungi</taxon>
        <taxon>Dikarya</taxon>
        <taxon>Basidiomycota</taxon>
        <taxon>Agaricomycotina</taxon>
        <taxon>Agaricomycetes</taxon>
        <taxon>Agaricomycetidae</taxon>
        <taxon>Agaricales</taxon>
        <taxon>Marasmiineae</taxon>
        <taxon>Physalacriaceae</taxon>
        <taxon>Armillaria</taxon>
    </lineage>
</organism>
<sequence>MPSPRTISRLDSFDLLDFDSDYIPAVAGSAQLSILWSSHSSPDTLAPEGEQDRNEDSTTDTVSELPVVPLSKTRRGRETDAENSSNPTGNGSERTAEIISSQQKVAPPQEEVASADGVCAFVASASPQFIDERVSA</sequence>
<accession>A0A284RTA8</accession>
<dbReference type="AlphaFoldDB" id="A0A284RTA8"/>
<evidence type="ECO:0000256" key="1">
    <source>
        <dbReference type="SAM" id="MobiDB-lite"/>
    </source>
</evidence>
<evidence type="ECO:0000313" key="2">
    <source>
        <dbReference type="EMBL" id="SJL12011.1"/>
    </source>
</evidence>
<feature type="compositionally biased region" description="Polar residues" evidence="1">
    <location>
        <begin position="82"/>
        <end position="104"/>
    </location>
</feature>
<feature type="region of interest" description="Disordered" evidence="1">
    <location>
        <begin position="39"/>
        <end position="111"/>
    </location>
</feature>
<reference evidence="3" key="1">
    <citation type="journal article" date="2017" name="Nat. Ecol. Evol.">
        <title>Genome expansion and lineage-specific genetic innovations in the forest pathogenic fungi Armillaria.</title>
        <authorList>
            <person name="Sipos G."/>
            <person name="Prasanna A.N."/>
            <person name="Walter M.C."/>
            <person name="O'Connor E."/>
            <person name="Balint B."/>
            <person name="Krizsan K."/>
            <person name="Kiss B."/>
            <person name="Hess J."/>
            <person name="Varga T."/>
            <person name="Slot J."/>
            <person name="Riley R."/>
            <person name="Boka B."/>
            <person name="Rigling D."/>
            <person name="Barry K."/>
            <person name="Lee J."/>
            <person name="Mihaltcheva S."/>
            <person name="LaButti K."/>
            <person name="Lipzen A."/>
            <person name="Waldron R."/>
            <person name="Moloney N.M."/>
            <person name="Sperisen C."/>
            <person name="Kredics L."/>
            <person name="Vagvoelgyi C."/>
            <person name="Patrignani A."/>
            <person name="Fitzpatrick D."/>
            <person name="Nagy I."/>
            <person name="Doyle S."/>
            <person name="Anderson J.B."/>
            <person name="Grigoriev I.V."/>
            <person name="Gueldener U."/>
            <person name="Muensterkoetter M."/>
            <person name="Nagy L.G."/>
        </authorList>
    </citation>
    <scope>NUCLEOTIDE SEQUENCE [LARGE SCALE GENOMIC DNA]</scope>
    <source>
        <strain evidence="3">C18/9</strain>
    </source>
</reference>
<proteinExistence type="predicted"/>
<gene>
    <name evidence="2" type="ORF">ARMOST_15427</name>
</gene>
<name>A0A284RTA8_ARMOS</name>
<dbReference type="EMBL" id="FUEG01000016">
    <property type="protein sequence ID" value="SJL12011.1"/>
    <property type="molecule type" value="Genomic_DNA"/>
</dbReference>
<dbReference type="OrthoDB" id="10420677at2759"/>
<protein>
    <submittedName>
        <fullName evidence="2">Uncharacterized protein</fullName>
    </submittedName>
</protein>
<evidence type="ECO:0000313" key="3">
    <source>
        <dbReference type="Proteomes" id="UP000219338"/>
    </source>
</evidence>